<evidence type="ECO:0000313" key="3">
    <source>
        <dbReference type="Proteomes" id="UP000728185"/>
    </source>
</evidence>
<comment type="caution">
    <text evidence="2">The sequence shown here is derived from an EMBL/GenBank/DDBJ whole genome shotgun (WGS) entry which is preliminary data.</text>
</comment>
<organism evidence="2 3">
    <name type="scientific">Fasciolopsis buskii</name>
    <dbReference type="NCBI Taxonomy" id="27845"/>
    <lineage>
        <taxon>Eukaryota</taxon>
        <taxon>Metazoa</taxon>
        <taxon>Spiralia</taxon>
        <taxon>Lophotrochozoa</taxon>
        <taxon>Platyhelminthes</taxon>
        <taxon>Trematoda</taxon>
        <taxon>Digenea</taxon>
        <taxon>Plagiorchiida</taxon>
        <taxon>Echinostomata</taxon>
        <taxon>Echinostomatoidea</taxon>
        <taxon>Fasciolidae</taxon>
        <taxon>Fasciolopsis</taxon>
    </lineage>
</organism>
<reference evidence="2" key="1">
    <citation type="submission" date="2019-05" db="EMBL/GenBank/DDBJ databases">
        <title>Annotation for the trematode Fasciolopsis buski.</title>
        <authorList>
            <person name="Choi Y.-J."/>
        </authorList>
    </citation>
    <scope>NUCLEOTIDE SEQUENCE</scope>
    <source>
        <strain evidence="2">HT</strain>
        <tissue evidence="2">Whole worm</tissue>
    </source>
</reference>
<dbReference type="EMBL" id="LUCM01006215">
    <property type="protein sequence ID" value="KAA0191621.1"/>
    <property type="molecule type" value="Genomic_DNA"/>
</dbReference>
<feature type="region of interest" description="Disordered" evidence="1">
    <location>
        <begin position="240"/>
        <end position="261"/>
    </location>
</feature>
<name>A0A8E0RYZ3_9TREM</name>
<accession>A0A8E0RYZ3</accession>
<dbReference type="AlphaFoldDB" id="A0A8E0RYZ3"/>
<dbReference type="Proteomes" id="UP000728185">
    <property type="component" value="Unassembled WGS sequence"/>
</dbReference>
<keyword evidence="3" id="KW-1185">Reference proteome</keyword>
<evidence type="ECO:0000313" key="2">
    <source>
        <dbReference type="EMBL" id="KAA0191621.1"/>
    </source>
</evidence>
<sequence length="547" mass="62954">MEILLPRTTGDFSKREYWERFFQSRQNTFEWQVFLTNQWLVNCHQLTSNKTNSAASQMEDTFPLPVYGFVMTKLRPSDGLPRVSLFSLTSDKPFHLNGSPECLSQKLQEWISQEQNWSLLRHDVDCGKQHELYFSCPRTGLTVFRGVLVRIEQQTKKNKKASKRTPIIGKIEAIFLVPFGQNNNAAFRDSTRRQELCKMINVNTLLLMFTNPRCFHTDLEEIKSKLSTVLNALDPDAAETKKTPVLSTPDGYNRSETELPNTKSKRLQIQLDHVHFRQSDLCELLTLRRLVVPSADLRPIIATNVSSLSVPSLIAPRDLHVLTWMEILSPTTVCSHLAYYGLPPIGPFRSGHTKHARIQVTGTEPDEDVQIREAFCALYNNEFDRMRCCVCDKLLITWSGALCPEQEERQFDLVLYDPIPSHAWDYYSCFNTNRLDELSDTCAKHLSSQGWLIIVFEESAYSTAPTVSRPATLGQFTRVLSYKVLDSMFADPGTYIDIFHHNSVDSLDARTEMLMRLRNHRTVSEQQDDAPRQYIEMWDQLDRLLGK</sequence>
<evidence type="ECO:0000256" key="1">
    <source>
        <dbReference type="SAM" id="MobiDB-lite"/>
    </source>
</evidence>
<protein>
    <submittedName>
        <fullName evidence="2">Uncharacterized protein</fullName>
    </submittedName>
</protein>
<gene>
    <name evidence="2" type="ORF">FBUS_07001</name>
</gene>
<proteinExistence type="predicted"/>
<dbReference type="OrthoDB" id="411785at2759"/>